<gene>
    <name evidence="2" type="ORF">LEA_06395</name>
</gene>
<comment type="caution">
    <text evidence="2">The sequence shown here is derived from an EMBL/GenBank/DDBJ whole genome shotgun (WGS) entry which is preliminary data.</text>
</comment>
<name>K1U431_9ZZZZ</name>
<evidence type="ECO:0000259" key="1">
    <source>
        <dbReference type="Pfam" id="PF12146"/>
    </source>
</evidence>
<dbReference type="EMBL" id="AJWY01004185">
    <property type="protein sequence ID" value="EKC73105.1"/>
    <property type="molecule type" value="Genomic_DNA"/>
</dbReference>
<proteinExistence type="predicted"/>
<dbReference type="Pfam" id="PF12146">
    <property type="entry name" value="Hydrolase_4"/>
    <property type="match status" value="1"/>
</dbReference>
<dbReference type="SUPFAM" id="SSF53474">
    <property type="entry name" value="alpha/beta-Hydrolases"/>
    <property type="match status" value="1"/>
</dbReference>
<evidence type="ECO:0000313" key="2">
    <source>
        <dbReference type="EMBL" id="EKC73105.1"/>
    </source>
</evidence>
<dbReference type="AlphaFoldDB" id="K1U431"/>
<dbReference type="InterPro" id="IPR022742">
    <property type="entry name" value="Hydrolase_4"/>
</dbReference>
<dbReference type="InterPro" id="IPR029058">
    <property type="entry name" value="AB_hydrolase_fold"/>
</dbReference>
<protein>
    <submittedName>
        <fullName evidence="2">Secreted protein</fullName>
    </submittedName>
</protein>
<feature type="non-terminal residue" evidence="2">
    <location>
        <position position="306"/>
    </location>
</feature>
<accession>K1U431</accession>
<dbReference type="Gene3D" id="3.40.50.1820">
    <property type="entry name" value="alpha/beta hydrolase"/>
    <property type="match status" value="1"/>
</dbReference>
<feature type="domain" description="Serine aminopeptidase S33" evidence="1">
    <location>
        <begin position="163"/>
        <end position="221"/>
    </location>
</feature>
<reference evidence="2" key="1">
    <citation type="journal article" date="2013" name="Environ. Microbiol.">
        <title>Microbiota from the distal guts of lean and obese adolescents exhibit partial functional redundancy besides clear differences in community structure.</title>
        <authorList>
            <person name="Ferrer M."/>
            <person name="Ruiz A."/>
            <person name="Lanza F."/>
            <person name="Haange S.B."/>
            <person name="Oberbach A."/>
            <person name="Till H."/>
            <person name="Bargiela R."/>
            <person name="Campoy C."/>
            <person name="Segura M.T."/>
            <person name="Richter M."/>
            <person name="von Bergen M."/>
            <person name="Seifert J."/>
            <person name="Suarez A."/>
        </authorList>
    </citation>
    <scope>NUCLEOTIDE SEQUENCE</scope>
</reference>
<sequence length="306" mass="33068">MSKNRMKKFVSILLALTMTVLCFVPAAAAEPKDKVTPILIIAGFSEYALVDGDGNQVWGPSQDAIVEAAKNAIAPLGAFLKGDYETFCTGIVEIANNLFEPVSCNPDGTAKHPDVTVIDQYTEPVSQYGLDEVTRADVFDKDIVDACCDEVGADNVYVYGLTWHKSMQELAADINTYVQKIKADKHVDKVSIAGHSMGGAVLASYLGLYGCDDVSNITMLNSAFMGLDMVGCLFKGEIAVGIDKLIPFINQSMNSDTLGKVLDTLKLLQLAVPKLEGFLETELPDGSGRTYKDRIYTECLVSGFGY</sequence>
<organism evidence="2">
    <name type="scientific">human gut metagenome</name>
    <dbReference type="NCBI Taxonomy" id="408170"/>
    <lineage>
        <taxon>unclassified sequences</taxon>
        <taxon>metagenomes</taxon>
        <taxon>organismal metagenomes</taxon>
    </lineage>
</organism>